<dbReference type="EMBL" id="GGFK01013845">
    <property type="protein sequence ID" value="MBW47166.1"/>
    <property type="molecule type" value="Transcribed_RNA"/>
</dbReference>
<evidence type="ECO:0000313" key="2">
    <source>
        <dbReference type="EMBL" id="MBW47166.1"/>
    </source>
</evidence>
<feature type="chain" id="PRO_5014746814" evidence="1">
    <location>
        <begin position="20"/>
        <end position="180"/>
    </location>
</feature>
<accession>A0A2M4B2C7</accession>
<protein>
    <submittedName>
        <fullName evidence="2">Putative secreted protein</fullName>
    </submittedName>
</protein>
<reference evidence="2" key="1">
    <citation type="submission" date="2018-01" db="EMBL/GenBank/DDBJ databases">
        <title>An insight into the sialome of Amazonian anophelines.</title>
        <authorList>
            <person name="Ribeiro J.M."/>
            <person name="Scarpassa V."/>
            <person name="Calvo E."/>
        </authorList>
    </citation>
    <scope>NUCLEOTIDE SEQUENCE</scope>
    <source>
        <tissue evidence="2">Salivary glands</tissue>
    </source>
</reference>
<dbReference type="AlphaFoldDB" id="A0A2M4B2C7"/>
<proteinExistence type="predicted"/>
<sequence>MTLLLVLLLVPLLGRDVRATITPRNTTSNQAKGRGGVFVVLFFSFCVALRCLRWSSYWPAHLSASGFGFRRARPGTMRSSRARVCVDVGAVERANIDMPAAEFGSKRMATVRLDRRRCVCSVRSWSSGARVRVTHRGRRFAYCALCLWRRRQRRRRLNVAAFAFRERFVGAKCKMRCFIE</sequence>
<name>A0A2M4B2C7_9DIPT</name>
<evidence type="ECO:0000256" key="1">
    <source>
        <dbReference type="SAM" id="SignalP"/>
    </source>
</evidence>
<organism evidence="2">
    <name type="scientific">Anopheles triannulatus</name>
    <dbReference type="NCBI Taxonomy" id="58253"/>
    <lineage>
        <taxon>Eukaryota</taxon>
        <taxon>Metazoa</taxon>
        <taxon>Ecdysozoa</taxon>
        <taxon>Arthropoda</taxon>
        <taxon>Hexapoda</taxon>
        <taxon>Insecta</taxon>
        <taxon>Pterygota</taxon>
        <taxon>Neoptera</taxon>
        <taxon>Endopterygota</taxon>
        <taxon>Diptera</taxon>
        <taxon>Nematocera</taxon>
        <taxon>Culicoidea</taxon>
        <taxon>Culicidae</taxon>
        <taxon>Anophelinae</taxon>
        <taxon>Anopheles</taxon>
    </lineage>
</organism>
<feature type="signal peptide" evidence="1">
    <location>
        <begin position="1"/>
        <end position="19"/>
    </location>
</feature>
<keyword evidence="1" id="KW-0732">Signal</keyword>